<dbReference type="OrthoDB" id="3981028at2759"/>
<feature type="compositionally biased region" description="Low complexity" evidence="1">
    <location>
        <begin position="1"/>
        <end position="25"/>
    </location>
</feature>
<reference evidence="3 4" key="1">
    <citation type="submission" date="2016-03" db="EMBL/GenBank/DDBJ databases">
        <title>Draft genome sequence of the Fonsecaea monophora CBS 269.37.</title>
        <authorList>
            <person name="Bombassaro A."/>
            <person name="Vinicius W.A."/>
            <person name="De Hoog S."/>
            <person name="Sun J."/>
            <person name="Souza E.M."/>
            <person name="Raittz R.T."/>
            <person name="Costa F."/>
            <person name="Leao A.C."/>
            <person name="Tadra-Sfeir M.Z."/>
            <person name="Baura V."/>
            <person name="Balsanelli E."/>
            <person name="Pedrosa F.O."/>
            <person name="Moreno L.F."/>
            <person name="Steffens M.B."/>
            <person name="Xi L."/>
            <person name="Bocca A.L."/>
            <person name="Felipe M.S."/>
            <person name="Teixeira M."/>
            <person name="Telles Filho F.Q."/>
            <person name="Azevedo C.M."/>
            <person name="Gomes R."/>
            <person name="Vicente V.A."/>
        </authorList>
    </citation>
    <scope>NUCLEOTIDE SEQUENCE [LARGE SCALE GENOMIC DNA]</scope>
    <source>
        <strain evidence="3 4">CBS 269.37</strain>
    </source>
</reference>
<evidence type="ECO:0008006" key="5">
    <source>
        <dbReference type="Google" id="ProtNLM"/>
    </source>
</evidence>
<dbReference type="GeneID" id="34599163"/>
<accession>A0A177FC88</accession>
<dbReference type="EMBL" id="LVKK01000021">
    <property type="protein sequence ID" value="OAG41758.1"/>
    <property type="molecule type" value="Genomic_DNA"/>
</dbReference>
<keyword evidence="4" id="KW-1185">Reference proteome</keyword>
<feature type="region of interest" description="Disordered" evidence="1">
    <location>
        <begin position="364"/>
        <end position="420"/>
    </location>
</feature>
<name>A0A177FC88_9EURO</name>
<keyword evidence="2" id="KW-1133">Transmembrane helix</keyword>
<evidence type="ECO:0000313" key="4">
    <source>
        <dbReference type="Proteomes" id="UP000077002"/>
    </source>
</evidence>
<gene>
    <name evidence="3" type="ORF">AYO21_03993</name>
</gene>
<dbReference type="AlphaFoldDB" id="A0A177FC88"/>
<comment type="caution">
    <text evidence="3">The sequence shown here is derived from an EMBL/GenBank/DDBJ whole genome shotgun (WGS) entry which is preliminary data.</text>
</comment>
<organism evidence="3 4">
    <name type="scientific">Fonsecaea monophora</name>
    <dbReference type="NCBI Taxonomy" id="254056"/>
    <lineage>
        <taxon>Eukaryota</taxon>
        <taxon>Fungi</taxon>
        <taxon>Dikarya</taxon>
        <taxon>Ascomycota</taxon>
        <taxon>Pezizomycotina</taxon>
        <taxon>Eurotiomycetes</taxon>
        <taxon>Chaetothyriomycetidae</taxon>
        <taxon>Chaetothyriales</taxon>
        <taxon>Herpotrichiellaceae</taxon>
        <taxon>Fonsecaea</taxon>
    </lineage>
</organism>
<feature type="transmembrane region" description="Helical" evidence="2">
    <location>
        <begin position="449"/>
        <end position="465"/>
    </location>
</feature>
<dbReference type="Proteomes" id="UP000077002">
    <property type="component" value="Unassembled WGS sequence"/>
</dbReference>
<feature type="region of interest" description="Disordered" evidence="1">
    <location>
        <begin position="1"/>
        <end position="27"/>
    </location>
</feature>
<feature type="compositionally biased region" description="Acidic residues" evidence="1">
    <location>
        <begin position="291"/>
        <end position="302"/>
    </location>
</feature>
<keyword evidence="2" id="KW-0472">Membrane</keyword>
<dbReference type="RefSeq" id="XP_022513710.1">
    <property type="nucleotide sequence ID" value="XM_022653966.1"/>
</dbReference>
<proteinExistence type="predicted"/>
<feature type="compositionally biased region" description="Pro residues" evidence="1">
    <location>
        <begin position="369"/>
        <end position="387"/>
    </location>
</feature>
<evidence type="ECO:0000313" key="3">
    <source>
        <dbReference type="EMBL" id="OAG41758.1"/>
    </source>
</evidence>
<sequence length="497" mass="55204">MSIGTDSQSSSRDLSSSISSLNQSSKRTSSEISKIYKHASQLFLTRRLLEAYEALQPVITPSSQKRPDDSPALAPIATATTSQRIKIWSLYVTLLNSIVDLGYEEGRQVFGPREYKEIVRRVQHGEIWEQVVKDGYQGREGSVDAEVVYNLYGSSFPLLRVELDITNTIKRSNLLLSQAPDQKINQSRLETYFSSSSQPDLDLSAHLDHALSNGHQHSSGMNGANTPKDLTSRIKVLEIFTLHVLPRNGEWDYAKSFISNSDILDEERREAFMQTLQELQDVTERESSLEVADEDVFEDTEEIFSKQEGTGTDDKTMETVSPSQSGASKHQRTSSEVDYGIERAHPNGGTHTAATKDQTAAIASSPMTSLPPQPVPNPRSPPPPGPPSSSIQGRTHFSPPAQTPRRPASRKNSKASSQNALTAQARELFLALSNLVRNLATTLQKNPTAMLRFLLFVLAFVMAFSQRQIREKTREAVRRAWEKLRGTLGMGVKVSYI</sequence>
<keyword evidence="2" id="KW-0812">Transmembrane</keyword>
<evidence type="ECO:0000256" key="1">
    <source>
        <dbReference type="SAM" id="MobiDB-lite"/>
    </source>
</evidence>
<feature type="compositionally biased region" description="Polar residues" evidence="1">
    <location>
        <begin position="318"/>
        <end position="328"/>
    </location>
</feature>
<evidence type="ECO:0000256" key="2">
    <source>
        <dbReference type="SAM" id="Phobius"/>
    </source>
</evidence>
<protein>
    <recommendedName>
        <fullName evidence="5">Peroxin 26</fullName>
    </recommendedName>
</protein>
<feature type="region of interest" description="Disordered" evidence="1">
    <location>
        <begin position="281"/>
        <end position="336"/>
    </location>
</feature>